<gene>
    <name evidence="4" type="ORF">APTSU1_001869400</name>
</gene>
<accession>A0ABQ0FW22</accession>
<feature type="domain" description="Peptidase S1" evidence="3">
    <location>
        <begin position="3408"/>
        <end position="3643"/>
    </location>
</feature>
<dbReference type="PANTHER" id="PTHR24250:SF64">
    <property type="entry name" value="PEPTIDASE S1 DOMAIN-CONTAINING PROTEIN"/>
    <property type="match status" value="1"/>
</dbReference>
<dbReference type="Proteomes" id="UP001623349">
    <property type="component" value="Unassembled WGS sequence"/>
</dbReference>
<dbReference type="InterPro" id="IPR009003">
    <property type="entry name" value="Peptidase_S1_PA"/>
</dbReference>
<dbReference type="SUPFAM" id="SSF50494">
    <property type="entry name" value="Trypsin-like serine proteases"/>
    <property type="match status" value="3"/>
</dbReference>
<comment type="caution">
    <text evidence="4">The sequence shown here is derived from an EMBL/GenBank/DDBJ whole genome shotgun (WGS) entry which is preliminary data.</text>
</comment>
<dbReference type="Pfam" id="PF00089">
    <property type="entry name" value="Trypsin"/>
    <property type="match status" value="2"/>
</dbReference>
<protein>
    <submittedName>
        <fullName evidence="4">Serine protease 55</fullName>
    </submittedName>
</protein>
<dbReference type="InterPro" id="IPR043504">
    <property type="entry name" value="Peptidase_S1_PA_chymotrypsin"/>
</dbReference>
<dbReference type="GO" id="GO:0008233">
    <property type="term" value="F:peptidase activity"/>
    <property type="evidence" value="ECO:0007669"/>
    <property type="project" value="UniProtKB-KW"/>
</dbReference>
<evidence type="ECO:0000313" key="4">
    <source>
        <dbReference type="EMBL" id="GAB1303442.1"/>
    </source>
</evidence>
<name>A0ABQ0FW22_APOSI</name>
<organism evidence="4 5">
    <name type="scientific">Apodemus speciosus</name>
    <name type="common">Large Japanese field mouse</name>
    <dbReference type="NCBI Taxonomy" id="105296"/>
    <lineage>
        <taxon>Eukaryota</taxon>
        <taxon>Metazoa</taxon>
        <taxon>Chordata</taxon>
        <taxon>Craniata</taxon>
        <taxon>Vertebrata</taxon>
        <taxon>Euteleostomi</taxon>
        <taxon>Mammalia</taxon>
        <taxon>Eutheria</taxon>
        <taxon>Euarchontoglires</taxon>
        <taxon>Glires</taxon>
        <taxon>Rodentia</taxon>
        <taxon>Myomorpha</taxon>
        <taxon>Muroidea</taxon>
        <taxon>Muridae</taxon>
        <taxon>Murinae</taxon>
        <taxon>Apodemus</taxon>
    </lineage>
</organism>
<keyword evidence="1" id="KW-1015">Disulfide bond</keyword>
<dbReference type="EMBL" id="BAAFST010000518">
    <property type="protein sequence ID" value="GAB1303442.1"/>
    <property type="molecule type" value="Genomic_DNA"/>
</dbReference>
<feature type="compositionally biased region" description="Polar residues" evidence="2">
    <location>
        <begin position="47"/>
        <end position="66"/>
    </location>
</feature>
<feature type="domain" description="Peptidase S1" evidence="3">
    <location>
        <begin position="3693"/>
        <end position="3889"/>
    </location>
</feature>
<evidence type="ECO:0000259" key="3">
    <source>
        <dbReference type="PROSITE" id="PS50240"/>
    </source>
</evidence>
<keyword evidence="4" id="KW-0645">Protease</keyword>
<keyword evidence="5" id="KW-1185">Reference proteome</keyword>
<dbReference type="Gene3D" id="2.40.10.10">
    <property type="entry name" value="Trypsin-like serine proteases"/>
    <property type="match status" value="2"/>
</dbReference>
<sequence length="3932" mass="452465">MQREKSEDPVQIDFINLDQIWECPTLGCPLQAYLKHRATGRMISGNDEANQSGSRISNTQKQWLSSSPPEMDTLQRFNNIPWLVSIDETCQGIILNHWWILSTVNCLTKLKYLTSDISKVINKEGILHGDKICLHPSINPRDGKYTVKEIIGVIRLQFPIRGKEISLSQSYNIFRRTCFNCLYKQCRVYQYQIIQQGSPVLCIFGSHWEVVGLVSESSMTCDSPILVIKTAPYLSWMRWFIKTDQKPLDPIFPLLCNFYPGIEDGLNNSISNTVFASSGFSFESWSRLTTSSQSRLRRNPPPFFFVSSNKDSFASSQHYFQDGHIFSASKFSTSRPRTTPMFKTLGIYNSAVLCNNPISSHSECFIHSETSTHSKAYISSRFPKRNALKYPNGIIAGSGRYWTDIVGAIPGFYTISINSVESLIPLSKQIDGFQIDSEIYSLHSPTKSSMFPSLGQFVVGSWLEISPDIRSWAQTHAVPYETETVIWSPFNKEINQTQTYYMVEKVATGADVETYSLNLWAPLLVSKIELSTHFMFNDYGYQYSSATPKLNALFNRAWYLVKSQSTSTKSEGKFISSVSKTNLLSSTLTIPFSWPLLTDNPFMSWDYYKQSKIIESSQLHLISPLNKHETSIVKPQKQVEDITWTLFHSKIIKPLVYSKINFKRQWKQTASDILHLLTFSEIKSGKYFDTLKSDKASLWLQTKNKKIKFQKHPKFKFDSPRIKSREGKIKYWMKARGGTIMTLDQTETQTVVSWNHPESSRVGYWYWSNYYHTLLKTHQDVKTSLHFTYLDVDIAGPLSRSTGKIQHSKKSEPFRVRSWIHSEGPKNTHWAKLHTEENKWAWFHVQTKSIWHQSESQVNHYLSKIQDEKILPLFKSKIDTLKTLIKTEFPILPSWTKHEGDQQGLWTQNQNNFATYWLQIQMKTISQWTQPITQTDYKWRMSETETSRLWNPPMLDKLRNWIHHKVYTVKTLDDLDHGIIKPRVYKEVRTLIKWRQDESPNINSQLPYETDRAILWTQDKTPVVNDWKDLLEDRDTTWMDSQIQELNDWKKSKIVRFTRWTKTEAPLLSLWTLSEMDTFTQSAISKSSNINLLIDSIIYTKPSWTKNKPAVKSKSINDTLILWGQAKIPASLWTQSQRDEPMSSLQYESRITNNWVISECYLTSLWPKAHYPEINSLVKFKGEIITVWAPEEYPALNLWKQIEVETTTKLTHTETLLETSCAFHVSDLTIFTQANSPSVIHSVNPDYDEIITWFPSKTLPVNPWTPAGRNLVLTHYKTSGKNLFTETKYDTDTPRFHNSVFTEISWTQAETMSELVLDDAETINMWNETIDALKKSWTKDEFQLLTSFTEMRTDSFTPLIPTESPTSNTWALHVSDKINLWTQAIRPTGYWLTESEAPTVTIWLKSNPLLVNLWLQKISDRVILPLPQAEYPPLNLQSPAITYTVIPQLLQPGYAPINLWRKPASDIIIIPWNQPELFNQKTHLVYNTRVLPWPEPEQIPKNLWLLPISDTLMPQWLQYESPKVSIVPPVNFDALIISTPSWSQKHTSEMNLRTLFASDKKTTAWSQSEYSIRNMLILPMHDRVTSSRSQSKSLPAYLQTWTIFNTMMQSCTEDKYTLRNQWSHILSGAVTSSWHLDDFQETNLWEQLVSGEFMLPRILVSSPEVNPWDFLISDTIIVSWPESKYLPVNRGPLLRYNKIAPSWPKLPVVDLKTSSVSDIIMPHWLQKTSPEGNLWPWGVSGIVTQTWTQIESPILSLRALIQSIPEPSNAFSIRNIWPNHPVDIITEPCNHTETPGIFHVSVTISSLPQTEFQAGNLWQLPLSDTVIPLLTHLGSLSLYPRTLLTSDFTTSPWTLSEPLPSKLWTSSIVNRLIMSLSQTESKNVNIQTLFVDDTIILPWTPSTYQTLTPWTEKVDNILSQWTMSEVHFVNSQIQSEFDTNQNHLQTPAITHWAHVISDHVLFRNQDASPVIYFWKKYGVDAFAEWASSESTNTKHPTEPISNILKHAKISTTYLWINFETNIISRMSQANSRILNPWTHTFGDTITSLIQSVSLILIPWAKFQSSTIKIVTQIKTPVQVIFDRVTPWSQALLSVESPTFHVSSTDVLWKLTDIKAIKSGKQSTTEMVLQTIIDKFSLINSFPKIVLDNILLSDHMVSTIESRWTQTEADAMIWTRSEPLKKYIQTNPYSKILTKWGPSEFSEQIVWTEPEAGKAMIWQQGKSKYFIPQIRDTAKVVKVRSETESSVITYFAKLVANSPITQIQTNFPAMNVDVQHLHDKFIFRINTNHPITKSWIKEENAVVNTKGISVNDLVQPATEIERLCIYMMYSTFNSLLQREHVVTVWSQVEPQQIKFPWEKTKLSNIIHWTQSDSPSIYPCINNKLSKLIPWTDAQYIPEYRLADSKAISWSETESFLANMWRETTFSKVISWTQAESLSVSHSMRFSTVIPWIQREFPLEAIWIGYTAPKVIQWIQEESTLDSSESMELRYTTINKRVWPSYSPIILAHSESSEVFLPMNSQTFTPLTWNEFPLNNHWAHPVSDILIPQTKILYIPQNIWTEVVYSTFVPRTKFISSSEIIPIKLTYDSITPWTKDKTSEIITCILSDYHACVTSNQLMSLNSVLIGATTYIVTKTFQAQSSLDHLAPTITTKFTTWRLDELSLWETELKPITSILVAWTQTDVSQNLIAESSKTIGTSLNSTTVLPGQFYIKTETVKGTFLTVTESKAKKMLTVSNSNTLIVSVHAPTYVIQNSTQIMQTSFLWAPTETLDRNTWTFSELGSLLSWKVPVPLAAGYELHHKPKNWLKTTDERIKPWTQSDFQIINIFTSLTTSKVESYDQHIMDMHSASGVFNTWSQSETESTRFWNISNDDTVRSWFQNEDSIDNTRIQIKSNTVKVWPQADSEVIRFWNQSVSNIPLSQSEIEREKYLNISDINVVLSWFQFQKISTRQRTKLEHEIITSWIQQEWQIAHSWNELEIKVVKTRSDFKTDASQILLTYSKSDEIKLWTQPESQLVRRWPEDVIVTLWSLTKNDAIKSWPELEHETAQSLAQLSTGIINPWIQRKASTETSDMISWIYFDTVISYPLQTQIDSTFQSLTQIYGIRQWSQPEYETTELFTQPNVGMSYPWIQHETSTETLEIIPRTHSDTVVLYSLQTQIDFIFESLTQIYAIKQLSHPEFEITKYLTHPNVGIIKPWTQPETSSETLRIIPWTHSDTVISYPLQTQIDSTFQSLTQIYGIKQWSQPEYETTESLTQPNVGMAYPWIQHKDSTETLEIISWTHSNTVIYSLQTQIDFTLQYLPQNYAIRQPSQAEYETIRSLAQTNDHNINPWIQHKASTETLKLIFWTHSDTVISYSVQTLIDSFRFWNQLQPKSTQIWNPTAEQVGKTPVLTEVGKVTPSFQFQECGLRPGLVPHCPNCWEAEIGEFPWIVSVQLSYSHFCAGSILNEKWILTSARCANFVKRSEALALVQVGLVDLQDPTQGEIVGIHRSMPYLGPSGPLGPGLILLKEPLRFQPLVLPICLEESQEQDRQIQLYDCWLPSWSLMRGSPGILQKRHLSIMQVSTCAKFWPQLNEFTFCVEAKKAMGESGCKGDLGAPLVCHLQHKDTWVQMGILIHFDENCKKPYVFSHVSPFIFWLQRVTQPSHGPWSNQRPVTISSSNSLSVFTKRKVSTFTSSNDSIHPHYITLSQPQALADHISLQYTMPWQALIFSCGNQICSGSIISSYWILTSAHCVRRMNPKDTVVILGFRNPGTPLRVVKVTTILLHEQFRLLNQASRNDLALVLLQEGQSSIHIVAPLGNIKNLNTSECWLSGPQILTQGDILENPEMLQIQVMGGSNCAYLYPDIGGSTVCYTAQARGPEINMGVSESWKHCYVQTNIRQWQMETNRFHQSQAFSYYSESTLFLDLVINCKGRLSLEPHPHSLGTKSKVL</sequence>
<evidence type="ECO:0000313" key="5">
    <source>
        <dbReference type="Proteomes" id="UP001623349"/>
    </source>
</evidence>
<dbReference type="GO" id="GO:0006508">
    <property type="term" value="P:proteolysis"/>
    <property type="evidence" value="ECO:0007669"/>
    <property type="project" value="UniProtKB-KW"/>
</dbReference>
<dbReference type="SMART" id="SM00020">
    <property type="entry name" value="Tryp_SPc"/>
    <property type="match status" value="1"/>
</dbReference>
<reference evidence="4 5" key="1">
    <citation type="submission" date="2024-08" db="EMBL/GenBank/DDBJ databases">
        <title>The draft genome of Apodemus speciosus.</title>
        <authorList>
            <person name="Nabeshima K."/>
            <person name="Suzuki S."/>
            <person name="Onuma M."/>
        </authorList>
    </citation>
    <scope>NUCLEOTIDE SEQUENCE [LARGE SCALE GENOMIC DNA]</scope>
    <source>
        <strain evidence="4">IB14-021</strain>
    </source>
</reference>
<evidence type="ECO:0000256" key="2">
    <source>
        <dbReference type="SAM" id="MobiDB-lite"/>
    </source>
</evidence>
<proteinExistence type="predicted"/>
<dbReference type="PANTHER" id="PTHR24250">
    <property type="entry name" value="CHYMOTRYPSIN-RELATED"/>
    <property type="match status" value="1"/>
</dbReference>
<keyword evidence="4" id="KW-0378">Hydrolase</keyword>
<evidence type="ECO:0000256" key="1">
    <source>
        <dbReference type="ARBA" id="ARBA00023157"/>
    </source>
</evidence>
<feature type="region of interest" description="Disordered" evidence="2">
    <location>
        <begin position="44"/>
        <end position="66"/>
    </location>
</feature>
<dbReference type="PROSITE" id="PS50240">
    <property type="entry name" value="TRYPSIN_DOM"/>
    <property type="match status" value="2"/>
</dbReference>
<dbReference type="CDD" id="cd00190">
    <property type="entry name" value="Tryp_SPc"/>
    <property type="match status" value="1"/>
</dbReference>
<dbReference type="InterPro" id="IPR001254">
    <property type="entry name" value="Trypsin_dom"/>
</dbReference>